<dbReference type="GO" id="GO:0031083">
    <property type="term" value="C:BLOC-1 complex"/>
    <property type="evidence" value="ECO:0007669"/>
    <property type="project" value="EnsemblFungi"/>
</dbReference>
<sequence length="104" mass="11997">MSSDVENAEGNGIHTVELCVYSLLSTDLDGIYQSINQLRESQALLLLLMRKCRGSLKLENEVLYDKSSFDDSSHKLNELEKRMNKLIKRMNEIKLRSEKLAKQH</sequence>
<protein>
    <recommendedName>
        <fullName evidence="4">Biogenesis of lysosome-related organelles complex 1 subunit SNN1</fullName>
    </recommendedName>
</protein>
<dbReference type="InParanoid" id="G8ZS16"/>
<dbReference type="GO" id="GO:0007032">
    <property type="term" value="P:endosome organization"/>
    <property type="evidence" value="ECO:0007669"/>
    <property type="project" value="EnsemblFungi"/>
</dbReference>
<dbReference type="GeneID" id="11500643"/>
<keyword evidence="3" id="KW-1185">Reference proteome</keyword>
<dbReference type="Proteomes" id="UP000005627">
    <property type="component" value="Chromosome 3"/>
</dbReference>
<organism evidence="2 3">
    <name type="scientific">Torulaspora delbrueckii</name>
    <name type="common">Yeast</name>
    <name type="synonym">Candida colliculosa</name>
    <dbReference type="NCBI Taxonomy" id="4950"/>
    <lineage>
        <taxon>Eukaryota</taxon>
        <taxon>Fungi</taxon>
        <taxon>Dikarya</taxon>
        <taxon>Ascomycota</taxon>
        <taxon>Saccharomycotina</taxon>
        <taxon>Saccharomycetes</taxon>
        <taxon>Saccharomycetales</taxon>
        <taxon>Saccharomycetaceae</taxon>
        <taxon>Torulaspora</taxon>
    </lineage>
</organism>
<evidence type="ECO:0000313" key="2">
    <source>
        <dbReference type="EMBL" id="CCE91308.1"/>
    </source>
</evidence>
<dbReference type="eggNOG" id="ENOG502S7PY">
    <property type="taxonomic scope" value="Eukaryota"/>
</dbReference>
<keyword evidence="1" id="KW-0175">Coiled coil</keyword>
<dbReference type="HOGENOM" id="CLU_178727_0_0_1"/>
<dbReference type="FunCoup" id="G8ZS16">
    <property type="interactions" value="38"/>
</dbReference>
<dbReference type="AlphaFoldDB" id="G8ZS16"/>
<evidence type="ECO:0008006" key="4">
    <source>
        <dbReference type="Google" id="ProtNLM"/>
    </source>
</evidence>
<dbReference type="OrthoDB" id="4065244at2759"/>
<dbReference type="KEGG" id="tdl:TDEL_0C04190"/>
<accession>G8ZS16</accession>
<dbReference type="RefSeq" id="XP_003680519.1">
    <property type="nucleotide sequence ID" value="XM_003680471.1"/>
</dbReference>
<evidence type="ECO:0000256" key="1">
    <source>
        <dbReference type="SAM" id="Coils"/>
    </source>
</evidence>
<dbReference type="STRING" id="1076872.G8ZS16"/>
<proteinExistence type="predicted"/>
<dbReference type="GO" id="GO:0032880">
    <property type="term" value="P:regulation of protein localization"/>
    <property type="evidence" value="ECO:0007669"/>
    <property type="project" value="EnsemblFungi"/>
</dbReference>
<gene>
    <name evidence="2" type="primary">TDEL0C04190</name>
    <name evidence="2" type="ORF">TDEL_0C04190</name>
</gene>
<dbReference type="EMBL" id="HE616744">
    <property type="protein sequence ID" value="CCE91308.1"/>
    <property type="molecule type" value="Genomic_DNA"/>
</dbReference>
<evidence type="ECO:0000313" key="3">
    <source>
        <dbReference type="Proteomes" id="UP000005627"/>
    </source>
</evidence>
<name>G8ZS16_TORDE</name>
<dbReference type="GO" id="GO:0005768">
    <property type="term" value="C:endosome"/>
    <property type="evidence" value="ECO:0007669"/>
    <property type="project" value="EnsemblFungi"/>
</dbReference>
<reference evidence="2 3" key="1">
    <citation type="journal article" date="2011" name="Proc. Natl. Acad. Sci. U.S.A.">
        <title>Evolutionary erosion of yeast sex chromosomes by mating-type switching accidents.</title>
        <authorList>
            <person name="Gordon J.L."/>
            <person name="Armisen D."/>
            <person name="Proux-Wera E."/>
            <person name="Oheigeartaigh S.S."/>
            <person name="Byrne K.P."/>
            <person name="Wolfe K.H."/>
        </authorList>
    </citation>
    <scope>NUCLEOTIDE SEQUENCE [LARGE SCALE GENOMIC DNA]</scope>
    <source>
        <strain evidence="3">ATCC 10662 / CBS 1146 / NBRC 0425 / NCYC 2629 / NRRL Y-866</strain>
    </source>
</reference>
<feature type="coiled-coil region" evidence="1">
    <location>
        <begin position="69"/>
        <end position="103"/>
    </location>
</feature>